<keyword evidence="2" id="KW-0732">Signal</keyword>
<evidence type="ECO:0000259" key="3">
    <source>
        <dbReference type="Pfam" id="PF13529"/>
    </source>
</evidence>
<evidence type="ECO:0000256" key="2">
    <source>
        <dbReference type="SAM" id="SignalP"/>
    </source>
</evidence>
<feature type="region of interest" description="Disordered" evidence="1">
    <location>
        <begin position="39"/>
        <end position="58"/>
    </location>
</feature>
<dbReference type="Proteomes" id="UP000051931">
    <property type="component" value="Unassembled WGS sequence"/>
</dbReference>
<keyword evidence="5" id="KW-1185">Reference proteome</keyword>
<dbReference type="PATRIC" id="fig|1122152.4.peg.640"/>
<feature type="domain" description="Peptidase C39-like" evidence="3">
    <location>
        <begin position="271"/>
        <end position="420"/>
    </location>
</feature>
<dbReference type="Pfam" id="PF13529">
    <property type="entry name" value="Peptidase_C39_2"/>
    <property type="match status" value="1"/>
</dbReference>
<accession>A0A0R1RXI8</accession>
<reference evidence="4 5" key="1">
    <citation type="journal article" date="2015" name="Genome Announc.">
        <title>Expanding the biotechnology potential of lactobacilli through comparative genomics of 213 strains and associated genera.</title>
        <authorList>
            <person name="Sun Z."/>
            <person name="Harris H.M."/>
            <person name="McCann A."/>
            <person name="Guo C."/>
            <person name="Argimon S."/>
            <person name="Zhang W."/>
            <person name="Yang X."/>
            <person name="Jeffery I.B."/>
            <person name="Cooney J.C."/>
            <person name="Kagawa T.F."/>
            <person name="Liu W."/>
            <person name="Song Y."/>
            <person name="Salvetti E."/>
            <person name="Wrobel A."/>
            <person name="Rasinkangas P."/>
            <person name="Parkhill J."/>
            <person name="Rea M.C."/>
            <person name="O'Sullivan O."/>
            <person name="Ritari J."/>
            <person name="Douillard F.P."/>
            <person name="Paul Ross R."/>
            <person name="Yang R."/>
            <person name="Briner A.E."/>
            <person name="Felis G.E."/>
            <person name="de Vos W.M."/>
            <person name="Barrangou R."/>
            <person name="Klaenhammer T.R."/>
            <person name="Caufield P.W."/>
            <person name="Cui Y."/>
            <person name="Zhang H."/>
            <person name="O'Toole P.W."/>
        </authorList>
    </citation>
    <scope>NUCLEOTIDE SEQUENCE [LARGE SCALE GENOMIC DNA]</scope>
    <source>
        <strain evidence="4 5">DSM 15354</strain>
    </source>
</reference>
<dbReference type="OrthoDB" id="2310618at2"/>
<evidence type="ECO:0000313" key="4">
    <source>
        <dbReference type="EMBL" id="KRL61724.1"/>
    </source>
</evidence>
<sequence length="470" mass="50879">MSVKKHTAILISALFAAGLIGFTGSTAKADTVQVEQAVTTQSNDQTKQNSSVGQANSSQLVSFTTTSSTDSQTIQNAVNSSNDSASATTNTVSSNVTATQTTSSNFVAERGVGRVNYVPGYGIMVWRNPGSGALNRYLKHGTSWQTFGYQMVNEHKWTNLGGDQWVDSNYLVDVNAKTATTANDGNEVVVAYTPRYSIAVWNEVGSNKLKFSGKFLPNGSAWRAFGKKSFNNSEFYNLGGNQWVDSGYVVATTATNSYKVLKNDANSREYYTSQYEPVWAPWGCASAALSMLMKYDGSFNNIPGSNEAAKLKYMQDHLPRNKAEGGQDGNPYTGAGFTRVILSKRLMEYAHQLGDNKVKDISGASLSSIASLVQGGHPVLYYGWSSYNGNGRGTDSYGRNHCKVILGYNPANNTFLVHDPLYRYKYFTKGGGGQREGIYNGYDLGPIAWVSASSINKEYAYAGGSNALTI</sequence>
<dbReference type="eggNOG" id="COG0791">
    <property type="taxonomic scope" value="Bacteria"/>
</dbReference>
<dbReference type="Gene3D" id="3.90.70.10">
    <property type="entry name" value="Cysteine proteinases"/>
    <property type="match status" value="1"/>
</dbReference>
<feature type="region of interest" description="Disordered" evidence="1">
    <location>
        <begin position="77"/>
        <end position="98"/>
    </location>
</feature>
<dbReference type="RefSeq" id="WP_027825272.1">
    <property type="nucleotide sequence ID" value="NZ_AUEI01000013.1"/>
</dbReference>
<feature type="signal peptide" evidence="2">
    <location>
        <begin position="1"/>
        <end position="29"/>
    </location>
</feature>
<feature type="chain" id="PRO_5006410207" evidence="2">
    <location>
        <begin position="30"/>
        <end position="470"/>
    </location>
</feature>
<gene>
    <name evidence="4" type="ORF">FC23_GL000630</name>
</gene>
<dbReference type="InterPro" id="IPR039564">
    <property type="entry name" value="Peptidase_C39-like"/>
</dbReference>
<proteinExistence type="predicted"/>
<dbReference type="EMBL" id="AZFB01000025">
    <property type="protein sequence ID" value="KRL61724.1"/>
    <property type="molecule type" value="Genomic_DNA"/>
</dbReference>
<organism evidence="4 5">
    <name type="scientific">Lactobacillus psittaci DSM 15354</name>
    <dbReference type="NCBI Taxonomy" id="1122152"/>
    <lineage>
        <taxon>Bacteria</taxon>
        <taxon>Bacillati</taxon>
        <taxon>Bacillota</taxon>
        <taxon>Bacilli</taxon>
        <taxon>Lactobacillales</taxon>
        <taxon>Lactobacillaceae</taxon>
        <taxon>Lactobacillus</taxon>
    </lineage>
</organism>
<dbReference type="AlphaFoldDB" id="A0A0R1RXI8"/>
<name>A0A0R1RXI8_9LACO</name>
<protein>
    <submittedName>
        <fullName evidence="4">LytA</fullName>
    </submittedName>
</protein>
<comment type="caution">
    <text evidence="4">The sequence shown here is derived from an EMBL/GenBank/DDBJ whole genome shotgun (WGS) entry which is preliminary data.</text>
</comment>
<evidence type="ECO:0000256" key="1">
    <source>
        <dbReference type="SAM" id="MobiDB-lite"/>
    </source>
</evidence>
<dbReference type="STRING" id="1122152.GCA_000425905_01327"/>
<evidence type="ECO:0000313" key="5">
    <source>
        <dbReference type="Proteomes" id="UP000051931"/>
    </source>
</evidence>